<dbReference type="VEuPathDB" id="ToxoDB:CSUI_007475"/>
<dbReference type="Proteomes" id="UP000221165">
    <property type="component" value="Unassembled WGS sequence"/>
</dbReference>
<accession>A0A2C6KQT8</accession>
<feature type="non-terminal residue" evidence="2">
    <location>
        <position position="1"/>
    </location>
</feature>
<name>A0A2C6KQT8_9APIC</name>
<evidence type="ECO:0000256" key="1">
    <source>
        <dbReference type="SAM" id="MobiDB-lite"/>
    </source>
</evidence>
<dbReference type="AlphaFoldDB" id="A0A2C6KQT8"/>
<organism evidence="2 3">
    <name type="scientific">Cystoisospora suis</name>
    <dbReference type="NCBI Taxonomy" id="483139"/>
    <lineage>
        <taxon>Eukaryota</taxon>
        <taxon>Sar</taxon>
        <taxon>Alveolata</taxon>
        <taxon>Apicomplexa</taxon>
        <taxon>Conoidasida</taxon>
        <taxon>Coccidia</taxon>
        <taxon>Eucoccidiorida</taxon>
        <taxon>Eimeriorina</taxon>
        <taxon>Sarcocystidae</taxon>
        <taxon>Cystoisospora</taxon>
    </lineage>
</organism>
<dbReference type="RefSeq" id="XP_067920409.1">
    <property type="nucleotide sequence ID" value="XM_068067620.1"/>
</dbReference>
<dbReference type="GeneID" id="94430831"/>
<reference evidence="2 3" key="1">
    <citation type="journal article" date="2017" name="Int. J. Parasitol.">
        <title>The genome of the protozoan parasite Cystoisospora suis and a reverse vaccinology approach to identify vaccine candidates.</title>
        <authorList>
            <person name="Palmieri N."/>
            <person name="Shrestha A."/>
            <person name="Ruttkowski B."/>
            <person name="Beck T."/>
            <person name="Vogl C."/>
            <person name="Tomley F."/>
            <person name="Blake D.P."/>
            <person name="Joachim A."/>
        </authorList>
    </citation>
    <scope>NUCLEOTIDE SEQUENCE [LARGE SCALE GENOMIC DNA]</scope>
    <source>
        <strain evidence="2 3">Wien I</strain>
    </source>
</reference>
<protein>
    <submittedName>
        <fullName evidence="2">Uncharacterized protein</fullName>
    </submittedName>
</protein>
<feature type="region of interest" description="Disordered" evidence="1">
    <location>
        <begin position="37"/>
        <end position="71"/>
    </location>
</feature>
<gene>
    <name evidence="2" type="ORF">CSUI_007475</name>
</gene>
<keyword evidence="3" id="KW-1185">Reference proteome</keyword>
<dbReference type="EMBL" id="MIGC01003945">
    <property type="protein sequence ID" value="PHJ18703.1"/>
    <property type="molecule type" value="Genomic_DNA"/>
</dbReference>
<comment type="caution">
    <text evidence="2">The sequence shown here is derived from an EMBL/GenBank/DDBJ whole genome shotgun (WGS) entry which is preliminary data.</text>
</comment>
<evidence type="ECO:0000313" key="2">
    <source>
        <dbReference type="EMBL" id="PHJ18703.1"/>
    </source>
</evidence>
<sequence>RQQFERRRTHAVTARAESPLRTSANSSLRFRCLLRPKSCPSTSHGAGTERRRGRASPGTTGGHDAVWGHPQQSGRRLIKAVAARLQIFVRDSLLCSKGKAGSEYVLQ</sequence>
<feature type="region of interest" description="Disordered" evidence="1">
    <location>
        <begin position="1"/>
        <end position="23"/>
    </location>
</feature>
<evidence type="ECO:0000313" key="3">
    <source>
        <dbReference type="Proteomes" id="UP000221165"/>
    </source>
</evidence>
<proteinExistence type="predicted"/>